<keyword evidence="3 4" id="KW-0560">Oxidoreductase</keyword>
<dbReference type="SUPFAM" id="SSF51735">
    <property type="entry name" value="NAD(P)-binding Rossmann-fold domains"/>
    <property type="match status" value="1"/>
</dbReference>
<evidence type="ECO:0000256" key="4">
    <source>
        <dbReference type="RuleBase" id="RU362068"/>
    </source>
</evidence>
<evidence type="ECO:0000256" key="3">
    <source>
        <dbReference type="ARBA" id="ARBA00023002"/>
    </source>
</evidence>
<reference evidence="7" key="2">
    <citation type="submission" date="2014-06" db="EMBL/GenBank/DDBJ databases">
        <title>The complete genome of Blastobotrys (Arxula) adeninivorans LS3 - a yeast of biotechnological interest.</title>
        <authorList>
            <person name="Kunze G."/>
            <person name="Gaillardin C."/>
            <person name="Czernicka M."/>
            <person name="Durrens P."/>
            <person name="Martin T."/>
            <person name="Boer E."/>
            <person name="Gabaldon T."/>
            <person name="Cruz J."/>
            <person name="Talla E."/>
            <person name="Marck C."/>
            <person name="Goffeau A."/>
            <person name="Barbe V."/>
            <person name="Baret P."/>
            <person name="Baronian K."/>
            <person name="Beier S."/>
            <person name="Bleykasten C."/>
            <person name="Bode R."/>
            <person name="Casaregola S."/>
            <person name="Despons L."/>
            <person name="Fairhead C."/>
            <person name="Giersberg M."/>
            <person name="Gierski P."/>
            <person name="Hahnel U."/>
            <person name="Hartmann A."/>
            <person name="Jankowska D."/>
            <person name="Jubin C."/>
            <person name="Jung P."/>
            <person name="Lafontaine I."/>
            <person name="Leh-Louis V."/>
            <person name="Lemaire M."/>
            <person name="Marcet-Houben M."/>
            <person name="Mascher M."/>
            <person name="Morel G."/>
            <person name="Richard G.-F."/>
            <person name="Riechen J."/>
            <person name="Sacerdot C."/>
            <person name="Sarkar A."/>
            <person name="Savel G."/>
            <person name="Schacherer J."/>
            <person name="Sherman D."/>
            <person name="Straub M.-L."/>
            <person name="Stein N."/>
            <person name="Thierry A."/>
            <person name="Trautwein-Schult A."/>
            <person name="Westhof E."/>
            <person name="Worch S."/>
            <person name="Dujon B."/>
            <person name="Souciet J.-L."/>
            <person name="Wincker P."/>
            <person name="Scholz U."/>
            <person name="Neuveglise N."/>
        </authorList>
    </citation>
    <scope>NUCLEOTIDE SEQUENCE</scope>
    <source>
        <strain evidence="7">LS3</strain>
    </source>
</reference>
<evidence type="ECO:0000256" key="1">
    <source>
        <dbReference type="ARBA" id="ARBA00007870"/>
    </source>
</evidence>
<dbReference type="InterPro" id="IPR013328">
    <property type="entry name" value="6PGD_dom2"/>
</dbReference>
<dbReference type="EMBL" id="HG937691">
    <property type="protein sequence ID" value="CDP33066.1"/>
    <property type="molecule type" value="Genomic_DNA"/>
</dbReference>
<dbReference type="GO" id="GO:0008677">
    <property type="term" value="F:2-dehydropantoate 2-reductase activity"/>
    <property type="evidence" value="ECO:0007669"/>
    <property type="project" value="UniProtKB-EC"/>
</dbReference>
<evidence type="ECO:0000256" key="2">
    <source>
        <dbReference type="ARBA" id="ARBA00022857"/>
    </source>
</evidence>
<dbReference type="InterPro" id="IPR008927">
    <property type="entry name" value="6-PGluconate_DH-like_C_sf"/>
</dbReference>
<feature type="domain" description="Ketopantoate reductase C-terminal" evidence="6">
    <location>
        <begin position="189"/>
        <end position="309"/>
    </location>
</feature>
<feature type="domain" description="Ketopantoate reductase N-terminal" evidence="5">
    <location>
        <begin position="4"/>
        <end position="155"/>
    </location>
</feature>
<dbReference type="InterPro" id="IPR036291">
    <property type="entry name" value="NAD(P)-bd_dom_sf"/>
</dbReference>
<evidence type="ECO:0000259" key="5">
    <source>
        <dbReference type="Pfam" id="PF02558"/>
    </source>
</evidence>
<reference evidence="7" key="1">
    <citation type="submission" date="2014-02" db="EMBL/GenBank/DDBJ databases">
        <authorList>
            <person name="Genoscope - CEA"/>
        </authorList>
    </citation>
    <scope>NUCLEOTIDE SEQUENCE</scope>
    <source>
        <strain evidence="7">LS3</strain>
    </source>
</reference>
<dbReference type="InterPro" id="IPR013752">
    <property type="entry name" value="KPA_reductase"/>
</dbReference>
<dbReference type="FunFam" id="1.10.1040.10:FF:000017">
    <property type="entry name" value="2-dehydropantoate 2-reductase"/>
    <property type="match status" value="1"/>
</dbReference>
<proteinExistence type="inferred from homology"/>
<dbReference type="InterPro" id="IPR003710">
    <property type="entry name" value="ApbA"/>
</dbReference>
<dbReference type="SUPFAM" id="SSF48179">
    <property type="entry name" value="6-phosphogluconate dehydrogenase C-terminal domain-like"/>
    <property type="match status" value="1"/>
</dbReference>
<dbReference type="Gene3D" id="3.40.50.720">
    <property type="entry name" value="NAD(P)-binding Rossmann-like Domain"/>
    <property type="match status" value="1"/>
</dbReference>
<protein>
    <recommendedName>
        <fullName evidence="4">2-dehydropantoate 2-reductase</fullName>
        <ecNumber evidence="4">1.1.1.169</ecNumber>
    </recommendedName>
    <alternativeName>
        <fullName evidence="4">Ketopantoate reductase</fullName>
    </alternativeName>
</protein>
<dbReference type="NCBIfam" id="TIGR00745">
    <property type="entry name" value="apbA_panE"/>
    <property type="match status" value="1"/>
</dbReference>
<evidence type="ECO:0000259" key="6">
    <source>
        <dbReference type="Pfam" id="PF08546"/>
    </source>
</evidence>
<dbReference type="PhylomeDB" id="A0A060T1J3"/>
<keyword evidence="2 4" id="KW-0521">NADP</keyword>
<dbReference type="EC" id="1.1.1.169" evidence="4"/>
<dbReference type="Pfam" id="PF08546">
    <property type="entry name" value="ApbA_C"/>
    <property type="match status" value="1"/>
</dbReference>
<dbReference type="InterPro" id="IPR051402">
    <property type="entry name" value="KPR-Related"/>
</dbReference>
<sequence>MKQVLLVGSGGVGTIVSLNLERGGHAQVTSVIRSDYQHVKEKGFQIESIDHGNFDSWRPSAIVPNIDSAKGKEYDYIVVCTKVLPEVQRTEELIAPVVTKGTTIVLIQNGIMIEDPVAKAFPDNVVLSGVSIIGSHNFGGKIVQDEHDSIEIGYFGSPGIDTQVIQDKCKEFVAIYAATGVDCKYSENLQFSRWRKLIYNSAINTICALTTVDIGRAYLCGLDENVIRPAMSEVRAIAKAAGYELDEKFEDHYLTIDDGMYFKPSMQVDVEKGNLIELEVILGNPLRVAKEKGVDTPVLSLVYNLLRSVQFRLMEGRGLIKVPEKPLRKDPPLWK</sequence>
<comment type="catalytic activity">
    <reaction evidence="4">
        <text>(R)-pantoate + NADP(+) = 2-dehydropantoate + NADPH + H(+)</text>
        <dbReference type="Rhea" id="RHEA:16233"/>
        <dbReference type="ChEBI" id="CHEBI:11561"/>
        <dbReference type="ChEBI" id="CHEBI:15378"/>
        <dbReference type="ChEBI" id="CHEBI:15980"/>
        <dbReference type="ChEBI" id="CHEBI:57783"/>
        <dbReference type="ChEBI" id="CHEBI:58349"/>
        <dbReference type="EC" id="1.1.1.169"/>
    </reaction>
</comment>
<dbReference type="Gene3D" id="1.10.1040.10">
    <property type="entry name" value="N-(1-d-carboxylethyl)-l-norvaline Dehydrogenase, domain 2"/>
    <property type="match status" value="1"/>
</dbReference>
<evidence type="ECO:0000313" key="7">
    <source>
        <dbReference type="EMBL" id="CDP33066.1"/>
    </source>
</evidence>
<dbReference type="InterPro" id="IPR013332">
    <property type="entry name" value="KPR_N"/>
</dbReference>
<dbReference type="PANTHER" id="PTHR21708:SF30">
    <property type="entry name" value="2-DEHYDROPANTOATE 2-REDUCTASE-RELATED"/>
    <property type="match status" value="1"/>
</dbReference>
<dbReference type="GO" id="GO:0015940">
    <property type="term" value="P:pantothenate biosynthetic process"/>
    <property type="evidence" value="ECO:0007669"/>
    <property type="project" value="InterPro"/>
</dbReference>
<dbReference type="PANTHER" id="PTHR21708">
    <property type="entry name" value="PROBABLE 2-DEHYDROPANTOATE 2-REDUCTASE"/>
    <property type="match status" value="1"/>
</dbReference>
<organism evidence="7">
    <name type="scientific">Blastobotrys adeninivorans</name>
    <name type="common">Yeast</name>
    <name type="synonym">Arxula adeninivorans</name>
    <dbReference type="NCBI Taxonomy" id="409370"/>
    <lineage>
        <taxon>Eukaryota</taxon>
        <taxon>Fungi</taxon>
        <taxon>Dikarya</taxon>
        <taxon>Ascomycota</taxon>
        <taxon>Saccharomycotina</taxon>
        <taxon>Dipodascomycetes</taxon>
        <taxon>Dipodascales</taxon>
        <taxon>Trichomonascaceae</taxon>
        <taxon>Blastobotrys</taxon>
    </lineage>
</organism>
<dbReference type="AlphaFoldDB" id="A0A060T1J3"/>
<accession>A0A060T1J3</accession>
<dbReference type="GO" id="GO:0005737">
    <property type="term" value="C:cytoplasm"/>
    <property type="evidence" value="ECO:0007669"/>
    <property type="project" value="TreeGrafter"/>
</dbReference>
<dbReference type="Pfam" id="PF02558">
    <property type="entry name" value="ApbA"/>
    <property type="match status" value="1"/>
</dbReference>
<comment type="function">
    <text evidence="4">Catalyzes the NADPH-dependent reduction of ketopantoate into pantoic acid.</text>
</comment>
<name>A0A060T1J3_BLAAD</name>
<gene>
    <name evidence="7" type="ORF">GNLVRS02_ARAD1A00990g</name>
</gene>
<comment type="similarity">
    <text evidence="1 4">Belongs to the ketopantoate reductase family.</text>
</comment>